<sequence>MEQADAAGQPAEAFDVDAWARDRARAKLGRVLLRQSQRKANARPPAATPPPLPTAAAPPPEAAAALDPEQAARRLQRVTRRRIATRRSIEEAMRAFARDYETRPPLQWEKPRPDDASEVQRRLSIGDDESTVLSRLSLDSLPSSQGEPSHATTQSRASLTQRPACSPIPERRRRRKPTQKLPPVVNWGCPVDTSSSALLSRPLRRKNARLTLPRPPLKKTTAQSAGPAKDAADAMERLALDTNALLTASLTEKLEDEHYRTTVAYALEKTAAGRRYHALERHRARVAFQRVKFDCQVAMVMQLRDNGFLR</sequence>
<keyword evidence="3" id="KW-1185">Reference proteome</keyword>
<reference evidence="2" key="1">
    <citation type="submission" date="2021-11" db="EMBL/GenBank/DDBJ databases">
        <authorList>
            <consortium name="Genoscope - CEA"/>
            <person name="William W."/>
        </authorList>
    </citation>
    <scope>NUCLEOTIDE SEQUENCE</scope>
</reference>
<feature type="compositionally biased region" description="Pro residues" evidence="1">
    <location>
        <begin position="46"/>
        <end position="61"/>
    </location>
</feature>
<accession>A0A8J2WI45</accession>
<name>A0A8J2WI45_9STRA</name>
<feature type="compositionally biased region" description="Basic residues" evidence="1">
    <location>
        <begin position="74"/>
        <end position="85"/>
    </location>
</feature>
<feature type="compositionally biased region" description="Low complexity" evidence="1">
    <location>
        <begin position="133"/>
        <end position="144"/>
    </location>
</feature>
<feature type="compositionally biased region" description="Basic and acidic residues" evidence="1">
    <location>
        <begin position="109"/>
        <end position="125"/>
    </location>
</feature>
<dbReference type="EMBL" id="CAKKNE010000002">
    <property type="protein sequence ID" value="CAH0369420.1"/>
    <property type="molecule type" value="Genomic_DNA"/>
</dbReference>
<gene>
    <name evidence="2" type="ORF">PECAL_2P25420</name>
</gene>
<dbReference type="AlphaFoldDB" id="A0A8J2WI45"/>
<evidence type="ECO:0000313" key="3">
    <source>
        <dbReference type="Proteomes" id="UP000789595"/>
    </source>
</evidence>
<feature type="region of interest" description="Disordered" evidence="1">
    <location>
        <begin position="102"/>
        <end position="187"/>
    </location>
</feature>
<proteinExistence type="predicted"/>
<feature type="compositionally biased region" description="Polar residues" evidence="1">
    <location>
        <begin position="145"/>
        <end position="163"/>
    </location>
</feature>
<evidence type="ECO:0000313" key="2">
    <source>
        <dbReference type="EMBL" id="CAH0369420.1"/>
    </source>
</evidence>
<organism evidence="2 3">
    <name type="scientific">Pelagomonas calceolata</name>
    <dbReference type="NCBI Taxonomy" id="35677"/>
    <lineage>
        <taxon>Eukaryota</taxon>
        <taxon>Sar</taxon>
        <taxon>Stramenopiles</taxon>
        <taxon>Ochrophyta</taxon>
        <taxon>Pelagophyceae</taxon>
        <taxon>Pelagomonadales</taxon>
        <taxon>Pelagomonadaceae</taxon>
        <taxon>Pelagomonas</taxon>
    </lineage>
</organism>
<feature type="region of interest" description="Disordered" evidence="1">
    <location>
        <begin position="33"/>
        <end position="87"/>
    </location>
</feature>
<protein>
    <submittedName>
        <fullName evidence="2">Uncharacterized protein</fullName>
    </submittedName>
</protein>
<dbReference type="Proteomes" id="UP000789595">
    <property type="component" value="Unassembled WGS sequence"/>
</dbReference>
<comment type="caution">
    <text evidence="2">The sequence shown here is derived from an EMBL/GenBank/DDBJ whole genome shotgun (WGS) entry which is preliminary data.</text>
</comment>
<evidence type="ECO:0000256" key="1">
    <source>
        <dbReference type="SAM" id="MobiDB-lite"/>
    </source>
</evidence>